<dbReference type="PANTHER" id="PTHR33678">
    <property type="entry name" value="BLL1576 PROTEIN"/>
    <property type="match status" value="1"/>
</dbReference>
<dbReference type="RefSeq" id="WP_111144932.1">
    <property type="nucleotide sequence ID" value="NZ_QKRB01000010.1"/>
</dbReference>
<dbReference type="Pfam" id="PF03050">
    <property type="entry name" value="DDE_Tnp_IS66"/>
    <property type="match status" value="1"/>
</dbReference>
<reference evidence="2 3" key="1">
    <citation type="submission" date="2018-06" db="EMBL/GenBank/DDBJ databases">
        <title>Paenibacillus imtechensis sp. nov.</title>
        <authorList>
            <person name="Pinnaka A.K."/>
            <person name="Singh H."/>
            <person name="Kaur M."/>
        </authorList>
    </citation>
    <scope>NUCLEOTIDE SEQUENCE [LARGE SCALE GENOMIC DNA]</scope>
    <source>
        <strain evidence="2 3">SMB1</strain>
    </source>
</reference>
<dbReference type="EMBL" id="QKRB01000010">
    <property type="protein sequence ID" value="PZD97571.1"/>
    <property type="molecule type" value="Genomic_DNA"/>
</dbReference>
<name>A0A2W1M0W6_9BACL</name>
<dbReference type="AlphaFoldDB" id="A0A2W1M0W6"/>
<sequence>MWKLTGLSNVISVPEKLYLHCCWRSSGRRLTSIRVTTVSSGSGVVKDKPAILRFLYDAHIPFDNNQAEKDLRMVKVKQKASGCFRTENGAKQFARMRSVVAMIPKQKRDMLTSLV</sequence>
<evidence type="ECO:0000313" key="3">
    <source>
        <dbReference type="Proteomes" id="UP000249522"/>
    </source>
</evidence>
<dbReference type="Proteomes" id="UP000249522">
    <property type="component" value="Unassembled WGS sequence"/>
</dbReference>
<comment type="caution">
    <text evidence="2">The sequence shown here is derived from an EMBL/GenBank/DDBJ whole genome shotgun (WGS) entry which is preliminary data.</text>
</comment>
<evidence type="ECO:0000259" key="1">
    <source>
        <dbReference type="Pfam" id="PF03050"/>
    </source>
</evidence>
<keyword evidence="3" id="KW-1185">Reference proteome</keyword>
<dbReference type="InterPro" id="IPR052344">
    <property type="entry name" value="Transposase-related"/>
</dbReference>
<accession>A0A2W1M0W6</accession>
<protein>
    <recommendedName>
        <fullName evidence="1">Transposase IS66 central domain-containing protein</fullName>
    </recommendedName>
</protein>
<gene>
    <name evidence="2" type="ORF">DNH61_01485</name>
</gene>
<dbReference type="InterPro" id="IPR004291">
    <property type="entry name" value="Transposase_IS66_central"/>
</dbReference>
<dbReference type="OrthoDB" id="61007at2"/>
<feature type="domain" description="Transposase IS66 central" evidence="1">
    <location>
        <begin position="46"/>
        <end position="91"/>
    </location>
</feature>
<proteinExistence type="predicted"/>
<organism evidence="2 3">
    <name type="scientific">Paenibacillus sambharensis</name>
    <dbReference type="NCBI Taxonomy" id="1803190"/>
    <lineage>
        <taxon>Bacteria</taxon>
        <taxon>Bacillati</taxon>
        <taxon>Bacillota</taxon>
        <taxon>Bacilli</taxon>
        <taxon>Bacillales</taxon>
        <taxon>Paenibacillaceae</taxon>
        <taxon>Paenibacillus</taxon>
    </lineage>
</organism>
<evidence type="ECO:0000313" key="2">
    <source>
        <dbReference type="EMBL" id="PZD97571.1"/>
    </source>
</evidence>
<dbReference type="PANTHER" id="PTHR33678:SF1">
    <property type="entry name" value="BLL1576 PROTEIN"/>
    <property type="match status" value="1"/>
</dbReference>